<keyword evidence="3 11" id="KW-0812">Transmembrane</keyword>
<dbReference type="PANTHER" id="PTHR43427">
    <property type="entry name" value="CHLORIDE CHANNEL PROTEIN CLC-E"/>
    <property type="match status" value="1"/>
</dbReference>
<dbReference type="InterPro" id="IPR014743">
    <property type="entry name" value="Cl-channel_core"/>
</dbReference>
<dbReference type="RefSeq" id="WP_068839222.1">
    <property type="nucleotide sequence ID" value="NZ_BMXC01000001.1"/>
</dbReference>
<evidence type="ECO:0000256" key="9">
    <source>
        <dbReference type="ARBA" id="ARBA00023303"/>
    </source>
</evidence>
<dbReference type="Gene3D" id="1.10.3080.10">
    <property type="entry name" value="Clc chloride channel"/>
    <property type="match status" value="1"/>
</dbReference>
<evidence type="ECO:0000256" key="3">
    <source>
        <dbReference type="ARBA" id="ARBA00022692"/>
    </source>
</evidence>
<evidence type="ECO:0000256" key="10">
    <source>
        <dbReference type="PROSITE-ProRule" id="PRU00703"/>
    </source>
</evidence>
<dbReference type="PROSITE" id="PS51371">
    <property type="entry name" value="CBS"/>
    <property type="match status" value="2"/>
</dbReference>
<comment type="subcellular location">
    <subcellularLocation>
        <location evidence="1">Membrane</location>
        <topology evidence="1">Multi-pass membrane protein</topology>
    </subcellularLocation>
</comment>
<feature type="transmembrane region" description="Helical" evidence="11">
    <location>
        <begin position="318"/>
        <end position="340"/>
    </location>
</feature>
<dbReference type="InterPro" id="IPR001807">
    <property type="entry name" value="ClC"/>
</dbReference>
<proteinExistence type="predicted"/>
<evidence type="ECO:0000256" key="1">
    <source>
        <dbReference type="ARBA" id="ARBA00004141"/>
    </source>
</evidence>
<evidence type="ECO:0000313" key="14">
    <source>
        <dbReference type="Proteomes" id="UP000182491"/>
    </source>
</evidence>
<feature type="domain" description="CBS" evidence="12">
    <location>
        <begin position="463"/>
        <end position="522"/>
    </location>
</feature>
<keyword evidence="9" id="KW-0407">Ion channel</keyword>
<name>A0A1I7FIH4_9BACT</name>
<dbReference type="Gene3D" id="3.10.580.10">
    <property type="entry name" value="CBS-domain"/>
    <property type="match status" value="1"/>
</dbReference>
<evidence type="ECO:0000256" key="2">
    <source>
        <dbReference type="ARBA" id="ARBA00022448"/>
    </source>
</evidence>
<dbReference type="Pfam" id="PF00571">
    <property type="entry name" value="CBS"/>
    <property type="match status" value="2"/>
</dbReference>
<keyword evidence="7" id="KW-0869">Chloride channel</keyword>
<keyword evidence="10" id="KW-0129">CBS domain</keyword>
<feature type="domain" description="CBS" evidence="12">
    <location>
        <begin position="529"/>
        <end position="584"/>
    </location>
</feature>
<feature type="transmembrane region" description="Helical" evidence="11">
    <location>
        <begin position="265"/>
        <end position="283"/>
    </location>
</feature>
<keyword evidence="14" id="KW-1185">Reference proteome</keyword>
<dbReference type="PANTHER" id="PTHR43427:SF6">
    <property type="entry name" value="CHLORIDE CHANNEL PROTEIN CLC-E"/>
    <property type="match status" value="1"/>
</dbReference>
<gene>
    <name evidence="13" type="ORF">SAMN04487941_0226</name>
</gene>
<keyword evidence="4 11" id="KW-1133">Transmembrane helix</keyword>
<keyword evidence="8" id="KW-0868">Chloride</keyword>
<dbReference type="AlphaFoldDB" id="A0A1I7FIH4"/>
<feature type="transmembrane region" description="Helical" evidence="11">
    <location>
        <begin position="352"/>
        <end position="374"/>
    </location>
</feature>
<dbReference type="OrthoDB" id="9812438at2"/>
<evidence type="ECO:0000313" key="13">
    <source>
        <dbReference type="EMBL" id="SFU35955.1"/>
    </source>
</evidence>
<dbReference type="Proteomes" id="UP000182491">
    <property type="component" value="Unassembled WGS sequence"/>
</dbReference>
<dbReference type="SUPFAM" id="SSF54631">
    <property type="entry name" value="CBS-domain pair"/>
    <property type="match status" value="1"/>
</dbReference>
<evidence type="ECO:0000256" key="7">
    <source>
        <dbReference type="ARBA" id="ARBA00023173"/>
    </source>
</evidence>
<accession>A0A1I7FIH4</accession>
<dbReference type="SMART" id="SM00116">
    <property type="entry name" value="CBS"/>
    <property type="match status" value="2"/>
</dbReference>
<dbReference type="GO" id="GO:0005254">
    <property type="term" value="F:chloride channel activity"/>
    <property type="evidence" value="ECO:0007669"/>
    <property type="project" value="UniProtKB-KW"/>
</dbReference>
<feature type="transmembrane region" description="Helical" evidence="11">
    <location>
        <begin position="233"/>
        <end position="253"/>
    </location>
</feature>
<dbReference type="EMBL" id="FPCA01000001">
    <property type="protein sequence ID" value="SFU35955.1"/>
    <property type="molecule type" value="Genomic_DNA"/>
</dbReference>
<dbReference type="CDD" id="cd02205">
    <property type="entry name" value="CBS_pair_SF"/>
    <property type="match status" value="1"/>
</dbReference>
<evidence type="ECO:0000256" key="11">
    <source>
        <dbReference type="SAM" id="Phobius"/>
    </source>
</evidence>
<reference evidence="14" key="1">
    <citation type="submission" date="2016-10" db="EMBL/GenBank/DDBJ databases">
        <authorList>
            <person name="Varghese N."/>
        </authorList>
    </citation>
    <scope>NUCLEOTIDE SEQUENCE [LARGE SCALE GENOMIC DNA]</scope>
    <source>
        <strain evidence="14">DSM 18820</strain>
    </source>
</reference>
<feature type="transmembrane region" description="Helical" evidence="11">
    <location>
        <begin position="158"/>
        <end position="182"/>
    </location>
</feature>
<sequence>MKHKLNRFQLGFFRWRRRQSNNRIMPFVLSVVVGLIVGVAAILIKTIIFYIEQYAVYFAPNLLNFLLPLIGFLLVTFLNRNVFSQTAHFNGARNVIQAIEKNSSIIKFRLIYSKFVTTGLTIGFGGSSGVEAAIISSGAAVGSNVGRVLGLGYRLRTLLIGCGVAAGISAVYNAPMGGFIFALETILPEFTPTLLIPLLVAAAAGKILFEFIMGEHLRFEVPLTDFAYEQIPLVILLGVLGMLMSSYLLRTYSYCATYFGRIKNAYLRAIVGGVALGSIIYLLPPMYGEGYVSINALLNSEERSLIANSPLSVFPNTIWFNFLFFFLITMVKPLATGICVNSGGEGGYFAPSIITGGLLGFLFYKVAVLAMPFYELNPSTYIFLGMASVFACIMNAPVTAIFLVAEITQSYQLFVPLMLVCSVSYFLKYYIENLSKSVVQPQGQSKAMRVDRILLNELDIRLLVEDDHTPVREDASFRSIVETFANSNRDVLQVLDKEGMLVGVISLSDLRKQLGDVSNYDTVLARDLMQPPQVTVDIDEPAADVLDKFDESKLWSLPVVHRGRFKGFISKSSLLTQYRNELTRVNRFF</sequence>
<evidence type="ECO:0000256" key="4">
    <source>
        <dbReference type="ARBA" id="ARBA00022989"/>
    </source>
</evidence>
<evidence type="ECO:0000256" key="6">
    <source>
        <dbReference type="ARBA" id="ARBA00023136"/>
    </source>
</evidence>
<evidence type="ECO:0000259" key="12">
    <source>
        <dbReference type="PROSITE" id="PS51371"/>
    </source>
</evidence>
<dbReference type="STRING" id="388950.GCA_001611675_03364"/>
<evidence type="ECO:0000256" key="5">
    <source>
        <dbReference type="ARBA" id="ARBA00023065"/>
    </source>
</evidence>
<feature type="transmembrane region" description="Helical" evidence="11">
    <location>
        <begin position="115"/>
        <end position="138"/>
    </location>
</feature>
<dbReference type="InterPro" id="IPR046342">
    <property type="entry name" value="CBS_dom_sf"/>
</dbReference>
<organism evidence="13 14">
    <name type="scientific">Pontibacter akesuensis</name>
    <dbReference type="NCBI Taxonomy" id="388950"/>
    <lineage>
        <taxon>Bacteria</taxon>
        <taxon>Pseudomonadati</taxon>
        <taxon>Bacteroidota</taxon>
        <taxon>Cytophagia</taxon>
        <taxon>Cytophagales</taxon>
        <taxon>Hymenobacteraceae</taxon>
        <taxon>Pontibacter</taxon>
    </lineage>
</organism>
<dbReference type="GO" id="GO:0034707">
    <property type="term" value="C:chloride channel complex"/>
    <property type="evidence" value="ECO:0007669"/>
    <property type="project" value="UniProtKB-KW"/>
</dbReference>
<evidence type="ECO:0000256" key="8">
    <source>
        <dbReference type="ARBA" id="ARBA00023214"/>
    </source>
</evidence>
<keyword evidence="6 11" id="KW-0472">Membrane</keyword>
<dbReference type="PRINTS" id="PR00762">
    <property type="entry name" value="CLCHANNEL"/>
</dbReference>
<keyword evidence="2" id="KW-0813">Transport</keyword>
<feature type="transmembrane region" description="Helical" evidence="11">
    <location>
        <begin position="57"/>
        <end position="78"/>
    </location>
</feature>
<feature type="transmembrane region" description="Helical" evidence="11">
    <location>
        <begin position="24"/>
        <end position="51"/>
    </location>
</feature>
<dbReference type="SUPFAM" id="SSF81340">
    <property type="entry name" value="Clc chloride channel"/>
    <property type="match status" value="1"/>
</dbReference>
<dbReference type="CDD" id="cd00400">
    <property type="entry name" value="Voltage_gated_ClC"/>
    <property type="match status" value="1"/>
</dbReference>
<protein>
    <submittedName>
        <fullName evidence="13">Chloride channel protein, CIC family</fullName>
    </submittedName>
</protein>
<dbReference type="Pfam" id="PF00654">
    <property type="entry name" value="Voltage_CLC"/>
    <property type="match status" value="1"/>
</dbReference>
<feature type="transmembrane region" description="Helical" evidence="11">
    <location>
        <begin position="194"/>
        <end position="213"/>
    </location>
</feature>
<dbReference type="InterPro" id="IPR050368">
    <property type="entry name" value="ClC-type_chloride_channel"/>
</dbReference>
<dbReference type="InterPro" id="IPR000644">
    <property type="entry name" value="CBS_dom"/>
</dbReference>
<keyword evidence="5" id="KW-0406">Ion transport</keyword>
<feature type="transmembrane region" description="Helical" evidence="11">
    <location>
        <begin position="380"/>
        <end position="404"/>
    </location>
</feature>